<keyword evidence="14" id="KW-0675">Receptor</keyword>
<keyword evidence="6 18" id="KW-0812">Transmembrane</keyword>
<dbReference type="FunFam" id="1.10.510.10:FF:000590">
    <property type="entry name" value="PR5-like receptor kinase"/>
    <property type="match status" value="1"/>
</dbReference>
<dbReference type="InterPro" id="IPR000719">
    <property type="entry name" value="Prot_kinase_dom"/>
</dbReference>
<dbReference type="PROSITE" id="PS50011">
    <property type="entry name" value="PROTEIN_KINASE_DOM"/>
    <property type="match status" value="1"/>
</dbReference>
<reference evidence="21" key="1">
    <citation type="journal article" date="2022" name="Cell">
        <title>Repeat-based holocentromeres influence genome architecture and karyotype evolution.</title>
        <authorList>
            <person name="Hofstatter P.G."/>
            <person name="Thangavel G."/>
            <person name="Lux T."/>
            <person name="Neumann P."/>
            <person name="Vondrak T."/>
            <person name="Novak P."/>
            <person name="Zhang M."/>
            <person name="Costa L."/>
            <person name="Castellani M."/>
            <person name="Scott A."/>
            <person name="Toegelov H."/>
            <person name="Fuchs J."/>
            <person name="Mata-Sucre Y."/>
            <person name="Dias Y."/>
            <person name="Vanzela A.L.L."/>
            <person name="Huettel B."/>
            <person name="Almeida C.C.S."/>
            <person name="Simkova H."/>
            <person name="Souza G."/>
            <person name="Pedrosa-Harand A."/>
            <person name="Macas J."/>
            <person name="Mayer K.F.X."/>
            <person name="Houben A."/>
            <person name="Marques A."/>
        </authorList>
    </citation>
    <scope>NUCLEOTIDE SEQUENCE</scope>
    <source>
        <strain evidence="21">RhyBre1mFocal</strain>
    </source>
</reference>
<evidence type="ECO:0000256" key="18">
    <source>
        <dbReference type="SAM" id="Phobius"/>
    </source>
</evidence>
<evidence type="ECO:0000256" key="13">
    <source>
        <dbReference type="ARBA" id="ARBA00023157"/>
    </source>
</evidence>
<dbReference type="Proteomes" id="UP001151287">
    <property type="component" value="Unassembled WGS sequence"/>
</dbReference>
<keyword evidence="5" id="KW-0808">Transferase</keyword>
<evidence type="ECO:0000256" key="2">
    <source>
        <dbReference type="ARBA" id="ARBA00012513"/>
    </source>
</evidence>
<keyword evidence="3" id="KW-0723">Serine/threonine-protein kinase</keyword>
<feature type="chain" id="PRO_5040411200" description="non-specific serine/threonine protein kinase" evidence="19">
    <location>
        <begin position="21"/>
        <end position="609"/>
    </location>
</feature>
<dbReference type="InterPro" id="IPR045874">
    <property type="entry name" value="LRK10/LRL21-25-like"/>
</dbReference>
<dbReference type="InterPro" id="IPR011009">
    <property type="entry name" value="Kinase-like_dom_sf"/>
</dbReference>
<dbReference type="Gene3D" id="1.10.510.10">
    <property type="entry name" value="Transferase(Phosphotransferase) domain 1"/>
    <property type="match status" value="1"/>
</dbReference>
<dbReference type="GO" id="GO:0030247">
    <property type="term" value="F:polysaccharide binding"/>
    <property type="evidence" value="ECO:0007669"/>
    <property type="project" value="InterPro"/>
</dbReference>
<proteinExistence type="predicted"/>
<organism evidence="21 22">
    <name type="scientific">Rhynchospora breviuscula</name>
    <dbReference type="NCBI Taxonomy" id="2022672"/>
    <lineage>
        <taxon>Eukaryota</taxon>
        <taxon>Viridiplantae</taxon>
        <taxon>Streptophyta</taxon>
        <taxon>Embryophyta</taxon>
        <taxon>Tracheophyta</taxon>
        <taxon>Spermatophyta</taxon>
        <taxon>Magnoliopsida</taxon>
        <taxon>Liliopsida</taxon>
        <taxon>Poales</taxon>
        <taxon>Cyperaceae</taxon>
        <taxon>Cyperoideae</taxon>
        <taxon>Rhynchosporeae</taxon>
        <taxon>Rhynchospora</taxon>
    </lineage>
</organism>
<dbReference type="OrthoDB" id="547665at2759"/>
<protein>
    <recommendedName>
        <fullName evidence="2">non-specific serine/threonine protein kinase</fullName>
        <ecNumber evidence="2">2.7.11.1</ecNumber>
    </recommendedName>
</protein>
<evidence type="ECO:0000256" key="11">
    <source>
        <dbReference type="ARBA" id="ARBA00022989"/>
    </source>
</evidence>
<keyword evidence="12 18" id="KW-0472">Membrane</keyword>
<dbReference type="SUPFAM" id="SSF56112">
    <property type="entry name" value="Protein kinase-like (PK-like)"/>
    <property type="match status" value="1"/>
</dbReference>
<evidence type="ECO:0000256" key="8">
    <source>
        <dbReference type="ARBA" id="ARBA00022741"/>
    </source>
</evidence>
<evidence type="ECO:0000313" key="21">
    <source>
        <dbReference type="EMBL" id="KAJ1684951.1"/>
    </source>
</evidence>
<dbReference type="PROSITE" id="PS00108">
    <property type="entry name" value="PROTEIN_KINASE_ST"/>
    <property type="match status" value="1"/>
</dbReference>
<dbReference type="FunFam" id="3.30.200.20:FF:000059">
    <property type="entry name" value="S-receptor-like serine/threonine-protein kinase"/>
    <property type="match status" value="1"/>
</dbReference>
<accession>A0A9P9ZB93</accession>
<dbReference type="Pfam" id="PF07714">
    <property type="entry name" value="PK_Tyr_Ser-Thr"/>
    <property type="match status" value="1"/>
</dbReference>
<name>A0A9P9ZB93_9POAL</name>
<dbReference type="InterPro" id="IPR008271">
    <property type="entry name" value="Ser/Thr_kinase_AS"/>
</dbReference>
<evidence type="ECO:0000256" key="9">
    <source>
        <dbReference type="ARBA" id="ARBA00022777"/>
    </source>
</evidence>
<feature type="domain" description="Protein kinase" evidence="20">
    <location>
        <begin position="313"/>
        <end position="600"/>
    </location>
</feature>
<evidence type="ECO:0000256" key="15">
    <source>
        <dbReference type="ARBA" id="ARBA00023180"/>
    </source>
</evidence>
<comment type="caution">
    <text evidence="21">The sequence shown here is derived from an EMBL/GenBank/DDBJ whole genome shotgun (WGS) entry which is preliminary data.</text>
</comment>
<evidence type="ECO:0000256" key="19">
    <source>
        <dbReference type="SAM" id="SignalP"/>
    </source>
</evidence>
<keyword evidence="22" id="KW-1185">Reference proteome</keyword>
<evidence type="ECO:0000256" key="10">
    <source>
        <dbReference type="ARBA" id="ARBA00022840"/>
    </source>
</evidence>
<evidence type="ECO:0000256" key="4">
    <source>
        <dbReference type="ARBA" id="ARBA00022536"/>
    </source>
</evidence>
<dbReference type="PANTHER" id="PTHR27009">
    <property type="entry name" value="RUST RESISTANCE KINASE LR10-RELATED"/>
    <property type="match status" value="1"/>
</dbReference>
<keyword evidence="9" id="KW-0418">Kinase</keyword>
<keyword evidence="11 18" id="KW-1133">Transmembrane helix</keyword>
<evidence type="ECO:0000256" key="5">
    <source>
        <dbReference type="ARBA" id="ARBA00022679"/>
    </source>
</evidence>
<evidence type="ECO:0000256" key="14">
    <source>
        <dbReference type="ARBA" id="ARBA00023170"/>
    </source>
</evidence>
<dbReference type="InterPro" id="IPR025287">
    <property type="entry name" value="WAK_GUB"/>
</dbReference>
<comment type="catalytic activity">
    <reaction evidence="17">
        <text>L-seryl-[protein] + ATP = O-phospho-L-seryl-[protein] + ADP + H(+)</text>
        <dbReference type="Rhea" id="RHEA:17989"/>
        <dbReference type="Rhea" id="RHEA-COMP:9863"/>
        <dbReference type="Rhea" id="RHEA-COMP:11604"/>
        <dbReference type="ChEBI" id="CHEBI:15378"/>
        <dbReference type="ChEBI" id="CHEBI:29999"/>
        <dbReference type="ChEBI" id="CHEBI:30616"/>
        <dbReference type="ChEBI" id="CHEBI:83421"/>
        <dbReference type="ChEBI" id="CHEBI:456216"/>
        <dbReference type="EC" id="2.7.11.1"/>
    </reaction>
</comment>
<dbReference type="AlphaFoldDB" id="A0A9P9ZB93"/>
<evidence type="ECO:0000259" key="20">
    <source>
        <dbReference type="PROSITE" id="PS50011"/>
    </source>
</evidence>
<keyword evidence="13" id="KW-1015">Disulfide bond</keyword>
<evidence type="ECO:0000256" key="12">
    <source>
        <dbReference type="ARBA" id="ARBA00023136"/>
    </source>
</evidence>
<dbReference type="Gene3D" id="3.30.200.20">
    <property type="entry name" value="Phosphorylase Kinase, domain 1"/>
    <property type="match status" value="1"/>
</dbReference>
<dbReference type="Pfam" id="PF13947">
    <property type="entry name" value="GUB_WAK_bind"/>
    <property type="match status" value="1"/>
</dbReference>
<sequence length="609" mass="69335">MDSVNHILAITLLVLYYTVGAPVLGKEYFQKECAPSRCSKHGPEVKFPFRLDSRALYCGYGDLVLACSGNNTVLRLPSGEYNVTSINYKKAFLTITRYSWTPCPWLHMAEPNVTGSPFSNYYAPYVSWFNCTTMVPITSENVRLAGPISCLGSEGHFIYVVYWFFKVDLLPWTCTKIRNGSILRSPYVSDREYFPEMRFRDQVQATNARPLVGLFWQDDLINCTICEKRGRSCAFNIELKKSFCVSKDSHVALIAVISVGALCILSGGILYLYISRESAKKRYTRLKIERFLKNYKVLNPTRYRYDDLKKMTNGFKKKRGNGSFGTVYEGMLPSGIPVAVKMLDRSSGDGNIFINEVAIIGRIYHVNVVRLLGFCSEGEKRALIYEFMENGSLDKYIFSKQWRNNRNFSSKEMLTIILGISEGIEYLHQGCDQRILHFDIKPHNILLDHNFVPKISDFGLSKLCPKDQSYVTISAARGTMGYLAPEMYSRNFGPVSYKSDVYSFGMLILEMVNGKNSIHPVQGGQSEVYFPEWIYDQLTQEENLSSNFDLECGEKIIQKLVIIALWCIQWSPKDRPSMTRVVQMLGEKVQNLQIPPKPVVSTSNQGAKF</sequence>
<dbReference type="SMART" id="SM00220">
    <property type="entry name" value="S_TKc"/>
    <property type="match status" value="1"/>
</dbReference>
<evidence type="ECO:0000256" key="1">
    <source>
        <dbReference type="ARBA" id="ARBA00004479"/>
    </source>
</evidence>
<evidence type="ECO:0000256" key="6">
    <source>
        <dbReference type="ARBA" id="ARBA00022692"/>
    </source>
</evidence>
<comment type="subcellular location">
    <subcellularLocation>
        <location evidence="1">Membrane</location>
        <topology evidence="1">Single-pass type I membrane protein</topology>
    </subcellularLocation>
</comment>
<gene>
    <name evidence="21" type="ORF">LUZ63_016341</name>
</gene>
<evidence type="ECO:0000256" key="7">
    <source>
        <dbReference type="ARBA" id="ARBA00022729"/>
    </source>
</evidence>
<dbReference type="GO" id="GO:0005524">
    <property type="term" value="F:ATP binding"/>
    <property type="evidence" value="ECO:0007669"/>
    <property type="project" value="UniProtKB-KW"/>
</dbReference>
<feature type="transmembrane region" description="Helical" evidence="18">
    <location>
        <begin position="251"/>
        <end position="274"/>
    </location>
</feature>
<keyword evidence="7 19" id="KW-0732">Signal</keyword>
<dbReference type="EC" id="2.7.11.1" evidence="2"/>
<keyword evidence="4" id="KW-0245">EGF-like domain</keyword>
<keyword evidence="8" id="KW-0547">Nucleotide-binding</keyword>
<dbReference type="GO" id="GO:0004674">
    <property type="term" value="F:protein serine/threonine kinase activity"/>
    <property type="evidence" value="ECO:0007669"/>
    <property type="project" value="UniProtKB-KW"/>
</dbReference>
<evidence type="ECO:0000313" key="22">
    <source>
        <dbReference type="Proteomes" id="UP001151287"/>
    </source>
</evidence>
<dbReference type="GO" id="GO:0016020">
    <property type="term" value="C:membrane"/>
    <property type="evidence" value="ECO:0007669"/>
    <property type="project" value="UniProtKB-SubCell"/>
</dbReference>
<dbReference type="EMBL" id="JAMQYH010000005">
    <property type="protein sequence ID" value="KAJ1684951.1"/>
    <property type="molecule type" value="Genomic_DNA"/>
</dbReference>
<evidence type="ECO:0000256" key="17">
    <source>
        <dbReference type="ARBA" id="ARBA00048679"/>
    </source>
</evidence>
<evidence type="ECO:0000256" key="3">
    <source>
        <dbReference type="ARBA" id="ARBA00022527"/>
    </source>
</evidence>
<keyword evidence="15" id="KW-0325">Glycoprotein</keyword>
<keyword evidence="10" id="KW-0067">ATP-binding</keyword>
<evidence type="ECO:0000256" key="16">
    <source>
        <dbReference type="ARBA" id="ARBA00047899"/>
    </source>
</evidence>
<feature type="signal peptide" evidence="19">
    <location>
        <begin position="1"/>
        <end position="20"/>
    </location>
</feature>
<dbReference type="InterPro" id="IPR001245">
    <property type="entry name" value="Ser-Thr/Tyr_kinase_cat_dom"/>
</dbReference>
<comment type="catalytic activity">
    <reaction evidence="16">
        <text>L-threonyl-[protein] + ATP = O-phospho-L-threonyl-[protein] + ADP + H(+)</text>
        <dbReference type="Rhea" id="RHEA:46608"/>
        <dbReference type="Rhea" id="RHEA-COMP:11060"/>
        <dbReference type="Rhea" id="RHEA-COMP:11605"/>
        <dbReference type="ChEBI" id="CHEBI:15378"/>
        <dbReference type="ChEBI" id="CHEBI:30013"/>
        <dbReference type="ChEBI" id="CHEBI:30616"/>
        <dbReference type="ChEBI" id="CHEBI:61977"/>
        <dbReference type="ChEBI" id="CHEBI:456216"/>
        <dbReference type="EC" id="2.7.11.1"/>
    </reaction>
</comment>